<feature type="transmembrane region" description="Helical" evidence="1">
    <location>
        <begin position="22"/>
        <end position="42"/>
    </location>
</feature>
<keyword evidence="1" id="KW-1133">Transmembrane helix</keyword>
<protein>
    <submittedName>
        <fullName evidence="2">Uncharacterized protein</fullName>
    </submittedName>
</protein>
<organism evidence="2 3">
    <name type="scientific">Brucella intermedia 229E</name>
    <dbReference type="NCBI Taxonomy" id="1337887"/>
    <lineage>
        <taxon>Bacteria</taxon>
        <taxon>Pseudomonadati</taxon>
        <taxon>Pseudomonadota</taxon>
        <taxon>Alphaproteobacteria</taxon>
        <taxon>Hyphomicrobiales</taxon>
        <taxon>Brucellaceae</taxon>
        <taxon>Brucella/Ochrobactrum group</taxon>
        <taxon>Brucella</taxon>
    </lineage>
</organism>
<evidence type="ECO:0000256" key="1">
    <source>
        <dbReference type="SAM" id="Phobius"/>
    </source>
</evidence>
<accession>U4V9D6</accession>
<keyword evidence="1" id="KW-0472">Membrane</keyword>
<keyword evidence="1" id="KW-0812">Transmembrane</keyword>
<reference evidence="2 3" key="1">
    <citation type="journal article" date="2014" name="FEMS Microbiol. Lett.">
        <title>Genome sequencing analysis reveals virulence-related gene content of Ochrobactrum intermedium strain 229E, a urease-positive strain isolated from the human gastric niche.</title>
        <authorList>
            <person name="Kulkarni G.J."/>
            <person name="Shetty S."/>
            <person name="Dharne M.S."/>
            <person name="Shouche Y.S."/>
        </authorList>
    </citation>
    <scope>NUCLEOTIDE SEQUENCE [LARGE SCALE GENOMIC DNA]</scope>
    <source>
        <strain evidence="2 3">229E</strain>
    </source>
</reference>
<gene>
    <name evidence="2" type="ORF">Q644_20680</name>
</gene>
<dbReference type="Proteomes" id="UP000016842">
    <property type="component" value="Unassembled WGS sequence"/>
</dbReference>
<evidence type="ECO:0000313" key="2">
    <source>
        <dbReference type="EMBL" id="ERM01633.1"/>
    </source>
</evidence>
<name>U4V9D6_9HYPH</name>
<proteinExistence type="predicted"/>
<evidence type="ECO:0000313" key="3">
    <source>
        <dbReference type="Proteomes" id="UP000016842"/>
    </source>
</evidence>
<dbReference type="AlphaFoldDB" id="U4V9D6"/>
<comment type="caution">
    <text evidence="2">The sequence shown here is derived from an EMBL/GenBank/DDBJ whole genome shotgun (WGS) entry which is preliminary data.</text>
</comment>
<dbReference type="EMBL" id="ASXJ01000146">
    <property type="protein sequence ID" value="ERM01633.1"/>
    <property type="molecule type" value="Genomic_DNA"/>
</dbReference>
<sequence length="51" mass="6010">MPAEMQNAHRYALWERAEMSNILFWTALVIVPVLLGTAYAYLQSIRHRDDF</sequence>
<dbReference type="PATRIC" id="fig|1337887.3.peg.2804"/>